<gene>
    <name evidence="3" type="ORF">EDS130_LOCUS43313</name>
    <name evidence="2" type="ORF">XAT740_LOCUS34365</name>
</gene>
<evidence type="ECO:0000313" key="4">
    <source>
        <dbReference type="Proteomes" id="UP000663828"/>
    </source>
</evidence>
<keyword evidence="4" id="KW-1185">Reference proteome</keyword>
<dbReference type="OrthoDB" id="90756at2759"/>
<dbReference type="Gene3D" id="2.20.25.240">
    <property type="match status" value="1"/>
</dbReference>
<name>A0A815LCF7_ADIRI</name>
<dbReference type="AlphaFoldDB" id="A0A815LCF7"/>
<dbReference type="Proteomes" id="UP000663828">
    <property type="component" value="Unassembled WGS sequence"/>
</dbReference>
<evidence type="ECO:0000256" key="1">
    <source>
        <dbReference type="SAM" id="MobiDB-lite"/>
    </source>
</evidence>
<organism evidence="2 4">
    <name type="scientific">Adineta ricciae</name>
    <name type="common">Rotifer</name>
    <dbReference type="NCBI Taxonomy" id="249248"/>
    <lineage>
        <taxon>Eukaryota</taxon>
        <taxon>Metazoa</taxon>
        <taxon>Spiralia</taxon>
        <taxon>Gnathifera</taxon>
        <taxon>Rotifera</taxon>
        <taxon>Eurotatoria</taxon>
        <taxon>Bdelloidea</taxon>
        <taxon>Adinetida</taxon>
        <taxon>Adinetidae</taxon>
        <taxon>Adineta</taxon>
    </lineage>
</organism>
<comment type="caution">
    <text evidence="2">The sequence shown here is derived from an EMBL/GenBank/DDBJ whole genome shotgun (WGS) entry which is preliminary data.</text>
</comment>
<feature type="compositionally biased region" description="Low complexity" evidence="1">
    <location>
        <begin position="32"/>
        <end position="54"/>
    </location>
</feature>
<reference evidence="2" key="1">
    <citation type="submission" date="2021-02" db="EMBL/GenBank/DDBJ databases">
        <authorList>
            <person name="Nowell W R."/>
        </authorList>
    </citation>
    <scope>NUCLEOTIDE SEQUENCE</scope>
</reference>
<dbReference type="EMBL" id="CAJNOR010003350">
    <property type="protein sequence ID" value="CAF1405151.1"/>
    <property type="molecule type" value="Genomic_DNA"/>
</dbReference>
<evidence type="ECO:0000313" key="2">
    <source>
        <dbReference type="EMBL" id="CAF1405151.1"/>
    </source>
</evidence>
<protein>
    <recommendedName>
        <fullName evidence="5">FLYWCH-type domain-containing protein</fullName>
    </recommendedName>
</protein>
<feature type="region of interest" description="Disordered" evidence="1">
    <location>
        <begin position="32"/>
        <end position="56"/>
    </location>
</feature>
<dbReference type="EMBL" id="CAJNOJ010000701">
    <property type="protein sequence ID" value="CAF1512091.1"/>
    <property type="molecule type" value="Genomic_DNA"/>
</dbReference>
<proteinExistence type="predicted"/>
<accession>A0A815LCF7</accession>
<sequence>MSSLDLVFTDENSASSSNSFFSTNVSWLCSTPSSSSKSSPPSASPKSPTLLKPSITKTTSNKRRVMLNIEGYQFQLKNFNKDKTLKFWRCAVRDCGVLLHTNLNDEFVRFSGKKTEHTHLPNTSTVEIRDVKEKMRQRAENELIPLQEIAEQEIRGGLLSGEALAVLPNILNIGIVLHFLGNTRRNMLPPIPQSSSFVIPEIYTKDYLNRDRLLLHDNTDPKFQSNVTSDIHPSGRILIWSSDMQLNLLFNSQRRMMGLALVPPAYVPELFNELGEELSEAEREQIADLVNQISSGMIRRTKRSQSRIAEQRMKELYDRFHEKQITAQDLLRGLSFFLL</sequence>
<dbReference type="Proteomes" id="UP000663852">
    <property type="component" value="Unassembled WGS sequence"/>
</dbReference>
<evidence type="ECO:0008006" key="5">
    <source>
        <dbReference type="Google" id="ProtNLM"/>
    </source>
</evidence>
<evidence type="ECO:0000313" key="3">
    <source>
        <dbReference type="EMBL" id="CAF1512091.1"/>
    </source>
</evidence>